<gene>
    <name evidence="4" type="ORF">ENP34_06175</name>
</gene>
<dbReference type="PANTHER" id="PTHR10264:SF19">
    <property type="entry name" value="AT06885P-RELATED"/>
    <property type="match status" value="1"/>
</dbReference>
<evidence type="ECO:0000256" key="2">
    <source>
        <dbReference type="ARBA" id="ARBA00008164"/>
    </source>
</evidence>
<dbReference type="FunFam" id="3.30.479.30:FF:000004">
    <property type="entry name" value="Putative membrane protease family, stomatin"/>
    <property type="match status" value="1"/>
</dbReference>
<comment type="subcellular location">
    <subcellularLocation>
        <location evidence="1">Membrane</location>
        <topology evidence="1">Single-pass membrane protein</topology>
    </subcellularLocation>
</comment>
<dbReference type="EMBL" id="DSIY01000151">
    <property type="protein sequence ID" value="HEG91010.1"/>
    <property type="molecule type" value="Genomic_DNA"/>
</dbReference>
<dbReference type="InterPro" id="IPR001107">
    <property type="entry name" value="Band_7"/>
</dbReference>
<protein>
    <submittedName>
        <fullName evidence="4">Slipin family protein</fullName>
    </submittedName>
</protein>
<organism evidence="4">
    <name type="scientific">Thermorudis peleae</name>
    <dbReference type="NCBI Taxonomy" id="1382356"/>
    <lineage>
        <taxon>Bacteria</taxon>
        <taxon>Pseudomonadati</taxon>
        <taxon>Thermomicrobiota</taxon>
        <taxon>Thermomicrobia</taxon>
        <taxon>Thermomicrobia incertae sedis</taxon>
        <taxon>Thermorudis</taxon>
    </lineage>
</organism>
<dbReference type="SUPFAM" id="SSF117892">
    <property type="entry name" value="Band 7/SPFH domain"/>
    <property type="match status" value="1"/>
</dbReference>
<dbReference type="GO" id="GO:0098552">
    <property type="term" value="C:side of membrane"/>
    <property type="evidence" value="ECO:0007669"/>
    <property type="project" value="UniProtKB-ARBA"/>
</dbReference>
<dbReference type="Gene3D" id="6.10.250.2090">
    <property type="match status" value="1"/>
</dbReference>
<accession>A0A831TFF4</accession>
<evidence type="ECO:0000256" key="1">
    <source>
        <dbReference type="ARBA" id="ARBA00004167"/>
    </source>
</evidence>
<comment type="similarity">
    <text evidence="2">Belongs to the band 7/mec-2 family.</text>
</comment>
<dbReference type="InterPro" id="IPR001972">
    <property type="entry name" value="Stomatin_HflK_fam"/>
</dbReference>
<dbReference type="CDD" id="cd08826">
    <property type="entry name" value="SPFH_eoslipins_u1"/>
    <property type="match status" value="1"/>
</dbReference>
<name>A0A831TFF4_9BACT</name>
<dbReference type="InterPro" id="IPR043202">
    <property type="entry name" value="Band-7_stomatin-like"/>
</dbReference>
<dbReference type="Gene3D" id="3.30.479.30">
    <property type="entry name" value="Band 7 domain"/>
    <property type="match status" value="1"/>
</dbReference>
<dbReference type="Pfam" id="PF01145">
    <property type="entry name" value="Band_7"/>
    <property type="match status" value="1"/>
</dbReference>
<evidence type="ECO:0000259" key="3">
    <source>
        <dbReference type="SMART" id="SM00244"/>
    </source>
</evidence>
<dbReference type="PRINTS" id="PR00721">
    <property type="entry name" value="STOMATIN"/>
</dbReference>
<proteinExistence type="inferred from homology"/>
<feature type="domain" description="Band 7" evidence="3">
    <location>
        <begin position="21"/>
        <end position="178"/>
    </location>
</feature>
<dbReference type="PANTHER" id="PTHR10264">
    <property type="entry name" value="BAND 7 PROTEIN-RELATED"/>
    <property type="match status" value="1"/>
</dbReference>
<sequence>MSPSLIVFAVVVLFVLMVLTSAIKIVQEYERGVVFRLGRLVGPRGPGIILLIPFVERMVKVDLRTLTMDIPVQEVITRDNVTIRVNAVAYFRVVDPNASVVNVADYIRATSQIAQTTLRSVLGQVELDELLAEREKINQKLQEIIDEQTEPWGVKVSIVEVKDVELPDAMQRAMARQAEAEREKRAKIIHAEGEFAAANQLAEAARVLTIVPGALQLRYLQTLTEIASERNSTVIFPVPIELLSAFMEDRRAVTRTGAPAGSSE</sequence>
<comment type="caution">
    <text evidence="4">The sequence shown here is derived from an EMBL/GenBank/DDBJ whole genome shotgun (WGS) entry which is preliminary data.</text>
</comment>
<dbReference type="AlphaFoldDB" id="A0A831TFF4"/>
<dbReference type="GO" id="GO:0005886">
    <property type="term" value="C:plasma membrane"/>
    <property type="evidence" value="ECO:0007669"/>
    <property type="project" value="InterPro"/>
</dbReference>
<reference evidence="4" key="1">
    <citation type="journal article" date="2020" name="mSystems">
        <title>Genome- and Community-Level Interaction Insights into Carbon Utilization and Element Cycling Functions of Hydrothermarchaeota in Hydrothermal Sediment.</title>
        <authorList>
            <person name="Zhou Z."/>
            <person name="Liu Y."/>
            <person name="Xu W."/>
            <person name="Pan J."/>
            <person name="Luo Z.H."/>
            <person name="Li M."/>
        </authorList>
    </citation>
    <scope>NUCLEOTIDE SEQUENCE [LARGE SCALE GENOMIC DNA]</scope>
    <source>
        <strain evidence="4">SpSt-210</strain>
    </source>
</reference>
<dbReference type="InterPro" id="IPR036013">
    <property type="entry name" value="Band_7/SPFH_dom_sf"/>
</dbReference>
<dbReference type="SMART" id="SM00244">
    <property type="entry name" value="PHB"/>
    <property type="match status" value="1"/>
</dbReference>
<evidence type="ECO:0000313" key="4">
    <source>
        <dbReference type="EMBL" id="HEG91010.1"/>
    </source>
</evidence>